<evidence type="ECO:0000313" key="5">
    <source>
        <dbReference type="EMBL" id="PIQ87451.1"/>
    </source>
</evidence>
<evidence type="ECO:0000313" key="6">
    <source>
        <dbReference type="Proteomes" id="UP000230859"/>
    </source>
</evidence>
<dbReference type="GO" id="GO:0005829">
    <property type="term" value="C:cytosol"/>
    <property type="evidence" value="ECO:0007669"/>
    <property type="project" value="TreeGrafter"/>
</dbReference>
<evidence type="ECO:0000256" key="4">
    <source>
        <dbReference type="RuleBase" id="RU000612"/>
    </source>
</evidence>
<gene>
    <name evidence="5" type="ORF">COV74_00675</name>
</gene>
<comment type="similarity">
    <text evidence="4">Belongs to the GPI family.</text>
</comment>
<dbReference type="PANTHER" id="PTHR11469">
    <property type="entry name" value="GLUCOSE-6-PHOSPHATE ISOMERASE"/>
    <property type="match status" value="1"/>
</dbReference>
<dbReference type="InterPro" id="IPR046348">
    <property type="entry name" value="SIS_dom_sf"/>
</dbReference>
<sequence>MIEHQMTTLGDLQAAVEDRLNQYEKDQIIARLWAKDPGIWKADAHHQKIIKNRLGWLDSIDWLETQADDLKQFQDTIKQAGFSHAVLCGMGGSSLAPEVLRQTFGGKSGWPAFFVLDSTDPEQVADIEKQIDLQQTLFIVSTKSGTTVETVSFYQYFFEKLKQIKGDRAGENFVAITDAGTPLVQEGGRLGFRRVFINPSNVGGRFSVLSYFGMVPAAVIGVPIKEMIQRIKMEKEVSSANQKIHDIPGAILGVILGEAVKKGRDKLTIYVSEEIGSYGLWVEQLLAESLGKENKGIVPIFGENVTPHTLFGSDRLFVSLSCGKLDQALSRQLDELSEKGYPVVHIKLADPLDLGRQFYRWAIATAIAGITMEVDPFDEPNVQESKDRTVALLKTLQQEKKFPKQEVQLTGKCFEASFSQAALKGMKGKVNLTTFLSLLSKHDYIMLGAYLPYQASIEKKLNTIRLKLSARSGCATMFGFGPRYLHSTGQLHKGGANNCLIIQIVGKHQKQLQVPGQIYGFSELEYAQALGDFQALDAKNRRAVQLRIEPSFLNGLNEIEKLLS</sequence>
<dbReference type="GO" id="GO:0097367">
    <property type="term" value="F:carbohydrate derivative binding"/>
    <property type="evidence" value="ECO:0007669"/>
    <property type="project" value="InterPro"/>
</dbReference>
<dbReference type="PRINTS" id="PR00662">
    <property type="entry name" value="G6PISOMERASE"/>
</dbReference>
<evidence type="ECO:0000256" key="3">
    <source>
        <dbReference type="ARBA" id="ARBA00023235"/>
    </source>
</evidence>
<organism evidence="5 6">
    <name type="scientific">Candidatus Abzuiibacterium crystallinum</name>
    <dbReference type="NCBI Taxonomy" id="1974748"/>
    <lineage>
        <taxon>Bacteria</taxon>
        <taxon>Pseudomonadati</taxon>
        <taxon>Candidatus Omnitrophota</taxon>
        <taxon>Candidatus Abzuiibacterium</taxon>
    </lineage>
</organism>
<comment type="caution">
    <text evidence="5">The sequence shown here is derived from an EMBL/GenBank/DDBJ whole genome shotgun (WGS) entry which is preliminary data.</text>
</comment>
<dbReference type="PROSITE" id="PS51463">
    <property type="entry name" value="P_GLUCOSE_ISOMERASE_3"/>
    <property type="match status" value="1"/>
</dbReference>
<keyword evidence="1 4" id="KW-0312">Gluconeogenesis</keyword>
<comment type="pathway">
    <text evidence="4">Carbohydrate degradation; glycolysis; D-glyceraldehyde 3-phosphate and glycerone phosphate from D-glucose: step 2/4.</text>
</comment>
<dbReference type="GO" id="GO:0006094">
    <property type="term" value="P:gluconeogenesis"/>
    <property type="evidence" value="ECO:0007669"/>
    <property type="project" value="UniProtKB-KW"/>
</dbReference>
<dbReference type="SUPFAM" id="SSF53697">
    <property type="entry name" value="SIS domain"/>
    <property type="match status" value="1"/>
</dbReference>
<dbReference type="InterPro" id="IPR001672">
    <property type="entry name" value="G6P_Isomerase"/>
</dbReference>
<dbReference type="Proteomes" id="UP000230859">
    <property type="component" value="Unassembled WGS sequence"/>
</dbReference>
<comment type="catalytic activity">
    <reaction evidence="4">
        <text>alpha-D-glucose 6-phosphate = beta-D-fructose 6-phosphate</text>
        <dbReference type="Rhea" id="RHEA:11816"/>
        <dbReference type="ChEBI" id="CHEBI:57634"/>
        <dbReference type="ChEBI" id="CHEBI:58225"/>
        <dbReference type="EC" id="5.3.1.9"/>
    </reaction>
</comment>
<dbReference type="GO" id="GO:0006096">
    <property type="term" value="P:glycolytic process"/>
    <property type="evidence" value="ECO:0007669"/>
    <property type="project" value="UniProtKB-UniPathway"/>
</dbReference>
<dbReference type="Pfam" id="PF00342">
    <property type="entry name" value="PGI"/>
    <property type="match status" value="1"/>
</dbReference>
<reference evidence="5 6" key="1">
    <citation type="submission" date="2017-09" db="EMBL/GenBank/DDBJ databases">
        <title>Depth-based differentiation of microbial function through sediment-hosted aquifers and enrichment of novel symbionts in the deep terrestrial subsurface.</title>
        <authorList>
            <person name="Probst A.J."/>
            <person name="Ladd B."/>
            <person name="Jarett J.K."/>
            <person name="Geller-Mcgrath D.E."/>
            <person name="Sieber C.M."/>
            <person name="Emerson J.B."/>
            <person name="Anantharaman K."/>
            <person name="Thomas B.C."/>
            <person name="Malmstrom R."/>
            <person name="Stieglmeier M."/>
            <person name="Klingl A."/>
            <person name="Woyke T."/>
            <person name="Ryan C.M."/>
            <person name="Banfield J.F."/>
        </authorList>
    </citation>
    <scope>NUCLEOTIDE SEQUENCE [LARGE SCALE GENOMIC DNA]</scope>
    <source>
        <strain evidence="5">CG11_big_fil_rev_8_21_14_0_20_45_26</strain>
    </source>
</reference>
<dbReference type="EMBL" id="PCVY01000007">
    <property type="protein sequence ID" value="PIQ87451.1"/>
    <property type="molecule type" value="Genomic_DNA"/>
</dbReference>
<dbReference type="GO" id="GO:0051156">
    <property type="term" value="P:glucose 6-phosphate metabolic process"/>
    <property type="evidence" value="ECO:0007669"/>
    <property type="project" value="TreeGrafter"/>
</dbReference>
<dbReference type="Gene3D" id="3.40.50.10490">
    <property type="entry name" value="Glucose-6-phosphate isomerase like protein, domain 1"/>
    <property type="match status" value="3"/>
</dbReference>
<protein>
    <recommendedName>
        <fullName evidence="4">Glucose-6-phosphate isomerase</fullName>
        <ecNumber evidence="4">5.3.1.9</ecNumber>
    </recommendedName>
</protein>
<dbReference type="EC" id="5.3.1.9" evidence="4"/>
<accession>A0A2H0LSW5</accession>
<name>A0A2H0LSW5_9BACT</name>
<proteinExistence type="inferred from homology"/>
<dbReference type="GO" id="GO:0004347">
    <property type="term" value="F:glucose-6-phosphate isomerase activity"/>
    <property type="evidence" value="ECO:0007669"/>
    <property type="project" value="UniProtKB-EC"/>
</dbReference>
<keyword evidence="2 4" id="KW-0324">Glycolysis</keyword>
<dbReference type="GO" id="GO:0048029">
    <property type="term" value="F:monosaccharide binding"/>
    <property type="evidence" value="ECO:0007669"/>
    <property type="project" value="TreeGrafter"/>
</dbReference>
<dbReference type="UniPathway" id="UPA00109">
    <property type="reaction ID" value="UER00181"/>
</dbReference>
<evidence type="ECO:0000256" key="1">
    <source>
        <dbReference type="ARBA" id="ARBA00022432"/>
    </source>
</evidence>
<keyword evidence="3 4" id="KW-0413">Isomerase</keyword>
<dbReference type="AlphaFoldDB" id="A0A2H0LSW5"/>
<evidence type="ECO:0000256" key="2">
    <source>
        <dbReference type="ARBA" id="ARBA00023152"/>
    </source>
</evidence>
<dbReference type="PANTHER" id="PTHR11469:SF1">
    <property type="entry name" value="GLUCOSE-6-PHOSPHATE ISOMERASE"/>
    <property type="match status" value="1"/>
</dbReference>